<dbReference type="PANTHER" id="PTHR43747:SF1">
    <property type="entry name" value="SLR1998 PROTEIN"/>
    <property type="match status" value="1"/>
</dbReference>
<feature type="domain" description="FAD-binding" evidence="1">
    <location>
        <begin position="6"/>
        <end position="180"/>
    </location>
</feature>
<keyword evidence="3" id="KW-1185">Reference proteome</keyword>
<proteinExistence type="predicted"/>
<dbReference type="PRINTS" id="PR00469">
    <property type="entry name" value="PNDRDTASEII"/>
</dbReference>
<dbReference type="Proteomes" id="UP001298424">
    <property type="component" value="Unassembled WGS sequence"/>
</dbReference>
<protein>
    <submittedName>
        <fullName evidence="2">NAD(P)/FAD-dependent oxidoreductase</fullName>
    </submittedName>
</protein>
<evidence type="ECO:0000313" key="2">
    <source>
        <dbReference type="EMBL" id="MCG6503701.1"/>
    </source>
</evidence>
<name>A0ABS9NLN3_9NEIS</name>
<dbReference type="PANTHER" id="PTHR43747">
    <property type="entry name" value="FAD-BINDING PROTEIN"/>
    <property type="match status" value="1"/>
</dbReference>
<dbReference type="SUPFAM" id="SSF51905">
    <property type="entry name" value="FAD/NAD(P)-binding domain"/>
    <property type="match status" value="1"/>
</dbReference>
<accession>A0ABS9NLN3</accession>
<dbReference type="EMBL" id="JAKOOW010000017">
    <property type="protein sequence ID" value="MCG6503701.1"/>
    <property type="molecule type" value="Genomic_DNA"/>
</dbReference>
<evidence type="ECO:0000313" key="3">
    <source>
        <dbReference type="Proteomes" id="UP001298424"/>
    </source>
</evidence>
<dbReference type="RefSeq" id="WP_238746251.1">
    <property type="nucleotide sequence ID" value="NZ_JAKOOW010000017.1"/>
</dbReference>
<gene>
    <name evidence="2" type="ORF">MB824_04210</name>
</gene>
<comment type="caution">
    <text evidence="2">The sequence shown here is derived from an EMBL/GenBank/DDBJ whole genome shotgun (WGS) entry which is preliminary data.</text>
</comment>
<dbReference type="Pfam" id="PF01494">
    <property type="entry name" value="FAD_binding_3"/>
    <property type="match status" value="1"/>
</dbReference>
<dbReference type="InterPro" id="IPR050816">
    <property type="entry name" value="Flavin-dep_Halogenase_NPB"/>
</dbReference>
<evidence type="ECO:0000259" key="1">
    <source>
        <dbReference type="Pfam" id="PF01494"/>
    </source>
</evidence>
<organism evidence="2 3">
    <name type="scientific">Kingella pumchi</name>
    <dbReference type="NCBI Taxonomy" id="2779506"/>
    <lineage>
        <taxon>Bacteria</taxon>
        <taxon>Pseudomonadati</taxon>
        <taxon>Pseudomonadota</taxon>
        <taxon>Betaproteobacteria</taxon>
        <taxon>Neisseriales</taxon>
        <taxon>Neisseriaceae</taxon>
        <taxon>Kingella</taxon>
    </lineage>
</organism>
<sequence length="412" mass="45541">MIHHFDIAIIGAGPSGAVAATLLARRGYHVCVLEKQHFPRFVIGESLLPHAIQILEEAGMADAVQNGIGFQYKNGTAFSWGERYASFNFNEKTAAGPSHAFHVQRDRFDQILIDTAIKAGAEVRFGETVSAFNNGGDSAKLGVEDESGTKYVIDTHFVLDASGYYRALPRLLGWDMPSTLPPRQVHFTHIDDHITNPDFDRNKTLVCVHPEHRDVWLWLTCFSNGRSSIGVVGSGDHFAGISGSETVIEQFAKEMPLPARILQNAVWDNGFPALYLRGYSASVKALYGRHFALLGNAAEFLDPVFSSGVTTAVHSAKLAADIIDRHFQGEKVDWQREFADALNLGVNAFRHYVTGWYDQSFQNIVFSEALRGEARRQLTSIFAGYAWDADNPFVTKAERNLQLLAQNVGKPG</sequence>
<dbReference type="InterPro" id="IPR036188">
    <property type="entry name" value="FAD/NAD-bd_sf"/>
</dbReference>
<dbReference type="InterPro" id="IPR002938">
    <property type="entry name" value="FAD-bd"/>
</dbReference>
<dbReference type="Gene3D" id="3.50.50.60">
    <property type="entry name" value="FAD/NAD(P)-binding domain"/>
    <property type="match status" value="1"/>
</dbReference>
<reference evidence="2 3" key="1">
    <citation type="submission" date="2022-02" db="EMBL/GenBank/DDBJ databases">
        <title>Genome sequence data of Kingella unionensis sp. nov. strain CICC 24913 (CCUG 75125).</title>
        <authorList>
            <person name="Xiao M."/>
        </authorList>
    </citation>
    <scope>NUCLEOTIDE SEQUENCE [LARGE SCALE GENOMIC DNA]</scope>
    <source>
        <strain evidence="2 3">CICC 24913</strain>
    </source>
</reference>